<dbReference type="KEGG" id="egl:EGR_10219"/>
<proteinExistence type="predicted"/>
<dbReference type="RefSeq" id="XP_024346105.1">
    <property type="nucleotide sequence ID" value="XM_024499468.1"/>
</dbReference>
<dbReference type="Proteomes" id="UP000019149">
    <property type="component" value="Unassembled WGS sequence"/>
</dbReference>
<dbReference type="EMBL" id="APAU02000200">
    <property type="protein sequence ID" value="EUB54909.1"/>
    <property type="molecule type" value="Genomic_DNA"/>
</dbReference>
<comment type="caution">
    <text evidence="1">The sequence shown here is derived from an EMBL/GenBank/DDBJ whole genome shotgun (WGS) entry which is preliminary data.</text>
</comment>
<gene>
    <name evidence="1" type="ORF">EGR_10219</name>
</gene>
<dbReference type="AlphaFoldDB" id="W6UN00"/>
<organism evidence="1 2">
    <name type="scientific">Echinococcus granulosus</name>
    <name type="common">Hydatid tapeworm</name>
    <dbReference type="NCBI Taxonomy" id="6210"/>
    <lineage>
        <taxon>Eukaryota</taxon>
        <taxon>Metazoa</taxon>
        <taxon>Spiralia</taxon>
        <taxon>Lophotrochozoa</taxon>
        <taxon>Platyhelminthes</taxon>
        <taxon>Cestoda</taxon>
        <taxon>Eucestoda</taxon>
        <taxon>Cyclophyllidea</taxon>
        <taxon>Taeniidae</taxon>
        <taxon>Echinococcus</taxon>
        <taxon>Echinococcus granulosus group</taxon>
    </lineage>
</organism>
<keyword evidence="2" id="KW-1185">Reference proteome</keyword>
<dbReference type="GeneID" id="36345934"/>
<dbReference type="CTD" id="36345934"/>
<accession>W6UN00</accession>
<evidence type="ECO:0000313" key="2">
    <source>
        <dbReference type="Proteomes" id="UP000019149"/>
    </source>
</evidence>
<reference evidence="1 2" key="1">
    <citation type="journal article" date="2013" name="Nat. Genet.">
        <title>The genome of the hydatid tapeworm Echinococcus granulosus.</title>
        <authorList>
            <person name="Zheng H."/>
            <person name="Zhang W."/>
            <person name="Zhang L."/>
            <person name="Zhang Z."/>
            <person name="Li J."/>
            <person name="Lu G."/>
            <person name="Zhu Y."/>
            <person name="Wang Y."/>
            <person name="Huang Y."/>
            <person name="Liu J."/>
            <person name="Kang H."/>
            <person name="Chen J."/>
            <person name="Wang L."/>
            <person name="Chen A."/>
            <person name="Yu S."/>
            <person name="Gao Z."/>
            <person name="Jin L."/>
            <person name="Gu W."/>
            <person name="Wang Z."/>
            <person name="Zhao L."/>
            <person name="Shi B."/>
            <person name="Wen H."/>
            <person name="Lin R."/>
            <person name="Jones M.K."/>
            <person name="Brejova B."/>
            <person name="Vinar T."/>
            <person name="Zhao G."/>
            <person name="McManus D.P."/>
            <person name="Chen Z."/>
            <person name="Zhou Y."/>
            <person name="Wang S."/>
        </authorList>
    </citation>
    <scope>NUCLEOTIDE SEQUENCE [LARGE SCALE GENOMIC DNA]</scope>
</reference>
<name>W6UN00_ECHGR</name>
<sequence length="81" mass="8808">MYFTEDATVNPAWGVEDRTTVVRDSQSFVSCSPLNGRPLTDSSNVNSGHPMVSDGDVMEVYSIRRVATATSLLALPFLTII</sequence>
<protein>
    <submittedName>
        <fullName evidence="1">Uncharacterized protein</fullName>
    </submittedName>
</protein>
<evidence type="ECO:0000313" key="1">
    <source>
        <dbReference type="EMBL" id="EUB54909.1"/>
    </source>
</evidence>